<gene>
    <name evidence="2" type="ORF">NP233_g12552</name>
</gene>
<name>A0AAD5YPW6_9AGAR</name>
<comment type="caution">
    <text evidence="2">The sequence shown here is derived from an EMBL/GenBank/DDBJ whole genome shotgun (WGS) entry which is preliminary data.</text>
</comment>
<keyword evidence="3" id="KW-1185">Reference proteome</keyword>
<feature type="compositionally biased region" description="Gly residues" evidence="1">
    <location>
        <begin position="165"/>
        <end position="175"/>
    </location>
</feature>
<proteinExistence type="predicted"/>
<protein>
    <submittedName>
        <fullName evidence="2">Uncharacterized protein</fullName>
    </submittedName>
</protein>
<sequence length="175" mass="18436">MRTPRAEQRAQARARSVCLDDDDNNNNLDCLLPSSLPMASRENLMALLGVLPLQLEATSSVEENSKAVLQSLDAALRFLTSGDANTPPPISNAGAIADLIAKFADLAATDPWGLVTVEGGTTLYSVCLCMFASSTPTQEKDDPMNRANSGISTSQHAPLAPADNLGGGNPGLWWP</sequence>
<dbReference type="EMBL" id="JANIEX010001861">
    <property type="protein sequence ID" value="KAJ3553846.1"/>
    <property type="molecule type" value="Genomic_DNA"/>
</dbReference>
<reference evidence="2" key="1">
    <citation type="submission" date="2022-07" db="EMBL/GenBank/DDBJ databases">
        <title>Genome Sequence of Leucocoprinus birnbaumii.</title>
        <authorList>
            <person name="Buettner E."/>
        </authorList>
    </citation>
    <scope>NUCLEOTIDE SEQUENCE</scope>
    <source>
        <strain evidence="2">VT141</strain>
    </source>
</reference>
<feature type="compositionally biased region" description="Polar residues" evidence="1">
    <location>
        <begin position="146"/>
        <end position="156"/>
    </location>
</feature>
<dbReference type="AlphaFoldDB" id="A0AAD5YPW6"/>
<evidence type="ECO:0000256" key="1">
    <source>
        <dbReference type="SAM" id="MobiDB-lite"/>
    </source>
</evidence>
<dbReference type="Proteomes" id="UP001213000">
    <property type="component" value="Unassembled WGS sequence"/>
</dbReference>
<accession>A0AAD5YPW6</accession>
<evidence type="ECO:0000313" key="3">
    <source>
        <dbReference type="Proteomes" id="UP001213000"/>
    </source>
</evidence>
<organism evidence="2 3">
    <name type="scientific">Leucocoprinus birnbaumii</name>
    <dbReference type="NCBI Taxonomy" id="56174"/>
    <lineage>
        <taxon>Eukaryota</taxon>
        <taxon>Fungi</taxon>
        <taxon>Dikarya</taxon>
        <taxon>Basidiomycota</taxon>
        <taxon>Agaricomycotina</taxon>
        <taxon>Agaricomycetes</taxon>
        <taxon>Agaricomycetidae</taxon>
        <taxon>Agaricales</taxon>
        <taxon>Agaricineae</taxon>
        <taxon>Agaricaceae</taxon>
        <taxon>Leucocoprinus</taxon>
    </lineage>
</organism>
<evidence type="ECO:0000313" key="2">
    <source>
        <dbReference type="EMBL" id="KAJ3553846.1"/>
    </source>
</evidence>
<feature type="region of interest" description="Disordered" evidence="1">
    <location>
        <begin position="136"/>
        <end position="175"/>
    </location>
</feature>